<evidence type="ECO:0000256" key="2">
    <source>
        <dbReference type="SAM" id="Phobius"/>
    </source>
</evidence>
<keyword evidence="4" id="KW-1185">Reference proteome</keyword>
<evidence type="ECO:0000313" key="3">
    <source>
        <dbReference type="EMBL" id="CUA97381.1"/>
    </source>
</evidence>
<proteinExistence type="predicted"/>
<dbReference type="EMBL" id="CYHF01000005">
    <property type="protein sequence ID" value="CUA97381.1"/>
    <property type="molecule type" value="Genomic_DNA"/>
</dbReference>
<evidence type="ECO:0000313" key="4">
    <source>
        <dbReference type="Proteomes" id="UP000183649"/>
    </source>
</evidence>
<dbReference type="Proteomes" id="UP000183649">
    <property type="component" value="Unassembled WGS sequence"/>
</dbReference>
<keyword evidence="2" id="KW-0812">Transmembrane</keyword>
<feature type="region of interest" description="Disordered" evidence="1">
    <location>
        <begin position="1"/>
        <end position="33"/>
    </location>
</feature>
<organism evidence="3 4">
    <name type="scientific">Thiomonas bhubaneswarensis</name>
    <dbReference type="NCBI Taxonomy" id="339866"/>
    <lineage>
        <taxon>Bacteria</taxon>
        <taxon>Pseudomonadati</taxon>
        <taxon>Pseudomonadota</taxon>
        <taxon>Betaproteobacteria</taxon>
        <taxon>Burkholderiales</taxon>
        <taxon>Thiomonas</taxon>
    </lineage>
</organism>
<feature type="transmembrane region" description="Helical" evidence="2">
    <location>
        <begin position="308"/>
        <end position="326"/>
    </location>
</feature>
<feature type="transmembrane region" description="Helical" evidence="2">
    <location>
        <begin position="191"/>
        <end position="210"/>
    </location>
</feature>
<protein>
    <submittedName>
        <fullName evidence="3">Uncharacterized protein</fullName>
    </submittedName>
</protein>
<dbReference type="RefSeq" id="WP_174514711.1">
    <property type="nucleotide sequence ID" value="NZ_CYHF01000005.1"/>
</dbReference>
<accession>A0A0K6I2S1</accession>
<sequence>MASTQQISPASHHGSGVPKVRLPLPTTEPRPDAPSRWNDLAAMRALRWARIVFGVCFAFNLGLHFHPEYAAHLAAIARQAGDAGIQSSWQAALHGAVWHVFSAIGVNEALALLFGIEALLTVGLLTGWAFPVLGWLGLAYEGLMWGVLGGGAASRVTIVYALGFALLLLLRAWQGSAWSDAALRRPAALRVRWAFWLTAILWATAAWAAWQPSLGMRLSQSLALAQTTASGWQAEWIAVWMELGHAMGMELLAVFVAGVVSLIALGLFLAPWLSRSSRQALLWGGGVFSLLEWSLHGGWGVWTLGRGDLISGAAIGALLFAMLLGAQDWLAEPPVAAPFDAQARRASDQSGVDIGRL</sequence>
<keyword evidence="2" id="KW-0472">Membrane</keyword>
<evidence type="ECO:0000256" key="1">
    <source>
        <dbReference type="SAM" id="MobiDB-lite"/>
    </source>
</evidence>
<feature type="transmembrane region" description="Helical" evidence="2">
    <location>
        <begin position="280"/>
        <end position="302"/>
    </location>
</feature>
<feature type="transmembrane region" description="Helical" evidence="2">
    <location>
        <begin position="142"/>
        <end position="170"/>
    </location>
</feature>
<keyword evidence="2" id="KW-1133">Transmembrane helix</keyword>
<dbReference type="AlphaFoldDB" id="A0A0K6I2S1"/>
<feature type="transmembrane region" description="Helical" evidence="2">
    <location>
        <begin position="251"/>
        <end position="273"/>
    </location>
</feature>
<gene>
    <name evidence="3" type="ORF">Ga0061069_105239</name>
</gene>
<reference evidence="4" key="1">
    <citation type="submission" date="2015-08" db="EMBL/GenBank/DDBJ databases">
        <authorList>
            <person name="Varghese N."/>
        </authorList>
    </citation>
    <scope>NUCLEOTIDE SEQUENCE [LARGE SCALE GENOMIC DNA]</scope>
    <source>
        <strain evidence="4">DSM 18181</strain>
    </source>
</reference>
<name>A0A0K6I2S1_9BURK</name>
<feature type="transmembrane region" description="Helical" evidence="2">
    <location>
        <begin position="109"/>
        <end position="130"/>
    </location>
</feature>
<dbReference type="STRING" id="339866.GCA_001418255_01745"/>